<feature type="region of interest" description="Disordered" evidence="1">
    <location>
        <begin position="1"/>
        <end position="48"/>
    </location>
</feature>
<organism evidence="2 3">
    <name type="scientific">Flavimobilis soli</name>
    <dbReference type="NCBI Taxonomy" id="442709"/>
    <lineage>
        <taxon>Bacteria</taxon>
        <taxon>Bacillati</taxon>
        <taxon>Actinomycetota</taxon>
        <taxon>Actinomycetes</taxon>
        <taxon>Micrococcales</taxon>
        <taxon>Jonesiaceae</taxon>
        <taxon>Flavimobilis</taxon>
    </lineage>
</organism>
<dbReference type="RefSeq" id="WP_245854605.1">
    <property type="nucleotide sequence ID" value="NZ_PDJH01000001.1"/>
</dbReference>
<reference evidence="2 3" key="1">
    <citation type="submission" date="2017-10" db="EMBL/GenBank/DDBJ databases">
        <title>Sequencing the genomes of 1000 actinobacteria strains.</title>
        <authorList>
            <person name="Klenk H.-P."/>
        </authorList>
    </citation>
    <scope>NUCLEOTIDE SEQUENCE [LARGE SCALE GENOMIC DNA]</scope>
    <source>
        <strain evidence="2 3">DSM 21574</strain>
    </source>
</reference>
<evidence type="ECO:0008006" key="4">
    <source>
        <dbReference type="Google" id="ProtNLM"/>
    </source>
</evidence>
<keyword evidence="3" id="KW-1185">Reference proteome</keyword>
<feature type="region of interest" description="Disordered" evidence="1">
    <location>
        <begin position="83"/>
        <end position="110"/>
    </location>
</feature>
<gene>
    <name evidence="2" type="ORF">ATL41_0791</name>
</gene>
<dbReference type="Proteomes" id="UP000221394">
    <property type="component" value="Unassembled WGS sequence"/>
</dbReference>
<accession>A0A2A9EB99</accession>
<comment type="caution">
    <text evidence="2">The sequence shown here is derived from an EMBL/GenBank/DDBJ whole genome shotgun (WGS) entry which is preliminary data.</text>
</comment>
<evidence type="ECO:0000313" key="3">
    <source>
        <dbReference type="Proteomes" id="UP000221394"/>
    </source>
</evidence>
<dbReference type="InterPro" id="IPR013321">
    <property type="entry name" value="Arc_rbn_hlx_hlx"/>
</dbReference>
<dbReference type="InterPro" id="IPR010985">
    <property type="entry name" value="Ribbon_hlx_hlx"/>
</dbReference>
<name>A0A2A9EB99_9MICO</name>
<proteinExistence type="predicted"/>
<feature type="compositionally biased region" description="Low complexity" evidence="1">
    <location>
        <begin position="91"/>
        <end position="110"/>
    </location>
</feature>
<dbReference type="GO" id="GO:0006355">
    <property type="term" value="P:regulation of DNA-templated transcription"/>
    <property type="evidence" value="ECO:0007669"/>
    <property type="project" value="InterPro"/>
</dbReference>
<dbReference type="EMBL" id="PDJH01000001">
    <property type="protein sequence ID" value="PFG36083.1"/>
    <property type="molecule type" value="Genomic_DNA"/>
</dbReference>
<evidence type="ECO:0000256" key="1">
    <source>
        <dbReference type="SAM" id="MobiDB-lite"/>
    </source>
</evidence>
<evidence type="ECO:0000313" key="2">
    <source>
        <dbReference type="EMBL" id="PFG36083.1"/>
    </source>
</evidence>
<dbReference type="SUPFAM" id="SSF47598">
    <property type="entry name" value="Ribbon-helix-helix"/>
    <property type="match status" value="1"/>
</dbReference>
<dbReference type="AlphaFoldDB" id="A0A2A9EB99"/>
<protein>
    <recommendedName>
        <fullName evidence="4">Arc-like DNA binding dprotein</fullName>
    </recommendedName>
</protein>
<sequence length="110" mass="11562">MHDDATTPAGRGTDGAPPSSGEPAPRTTHDEDARSSAGRARPTRAARKQVLLRLDPAVHDAVAHWAADDLRSVNAQIEVILRDALDRAGRSPRGAGPLPRRGRPPGEAAP</sequence>
<dbReference type="Gene3D" id="1.10.1220.10">
    <property type="entry name" value="Met repressor-like"/>
    <property type="match status" value="1"/>
</dbReference>